<dbReference type="InterPro" id="IPR004045">
    <property type="entry name" value="Glutathione_S-Trfase_N"/>
</dbReference>
<keyword evidence="3" id="KW-0808">Transferase</keyword>
<evidence type="ECO:0000313" key="4">
    <source>
        <dbReference type="Proteomes" id="UP000217935"/>
    </source>
</evidence>
<dbReference type="Pfam" id="PF13410">
    <property type="entry name" value="GST_C_2"/>
    <property type="match status" value="1"/>
</dbReference>
<dbReference type="PANTHER" id="PTHR44051:SF21">
    <property type="entry name" value="GLUTATHIONE S-TRANSFERASE FAMILY PROTEIN"/>
    <property type="match status" value="1"/>
</dbReference>
<protein>
    <submittedName>
        <fullName evidence="3">Glutathione S-transferase</fullName>
    </submittedName>
</protein>
<dbReference type="SFLD" id="SFLDS00019">
    <property type="entry name" value="Glutathione_Transferase_(cytos"/>
    <property type="match status" value="1"/>
</dbReference>
<reference evidence="3 4" key="1">
    <citation type="submission" date="2017-06" db="EMBL/GenBank/DDBJ databases">
        <title>Celeribacter sp. TSPH2 complete genome sequence.</title>
        <authorList>
            <person name="Woo J.-H."/>
            <person name="Kim H.-S."/>
        </authorList>
    </citation>
    <scope>NUCLEOTIDE SEQUENCE [LARGE SCALE GENOMIC DNA]</scope>
    <source>
        <strain evidence="3 4">TSPH2</strain>
    </source>
</reference>
<dbReference type="Pfam" id="PF02798">
    <property type="entry name" value="GST_N"/>
    <property type="match status" value="1"/>
</dbReference>
<dbReference type="PANTHER" id="PTHR44051">
    <property type="entry name" value="GLUTATHIONE S-TRANSFERASE-RELATED"/>
    <property type="match status" value="1"/>
</dbReference>
<dbReference type="RefSeq" id="WP_096805024.1">
    <property type="nucleotide sequence ID" value="NZ_CP022196.1"/>
</dbReference>
<dbReference type="STRING" id="1758178.GCA_001550095_02700"/>
<dbReference type="Proteomes" id="UP000217935">
    <property type="component" value="Chromosome"/>
</dbReference>
<dbReference type="PROSITE" id="PS50405">
    <property type="entry name" value="GST_CTER"/>
    <property type="match status" value="1"/>
</dbReference>
<dbReference type="OrthoDB" id="7583243at2"/>
<name>A0A291G9I9_9RHOB</name>
<evidence type="ECO:0000313" key="3">
    <source>
        <dbReference type="EMBL" id="ATG46851.1"/>
    </source>
</evidence>
<feature type="domain" description="GST N-terminal" evidence="1">
    <location>
        <begin position="1"/>
        <end position="80"/>
    </location>
</feature>
<keyword evidence="4" id="KW-1185">Reference proteome</keyword>
<dbReference type="InterPro" id="IPR036249">
    <property type="entry name" value="Thioredoxin-like_sf"/>
</dbReference>
<dbReference type="SUPFAM" id="SSF52833">
    <property type="entry name" value="Thioredoxin-like"/>
    <property type="match status" value="1"/>
</dbReference>
<dbReference type="SFLD" id="SFLDG01150">
    <property type="entry name" value="Main.1:_Beta-like"/>
    <property type="match status" value="1"/>
</dbReference>
<dbReference type="InterPro" id="IPR010987">
    <property type="entry name" value="Glutathione-S-Trfase_C-like"/>
</dbReference>
<dbReference type="EMBL" id="CP022196">
    <property type="protein sequence ID" value="ATG46851.1"/>
    <property type="molecule type" value="Genomic_DNA"/>
</dbReference>
<accession>A0A291G9I9</accession>
<dbReference type="AlphaFoldDB" id="A0A291G9I9"/>
<dbReference type="PROSITE" id="PS50404">
    <property type="entry name" value="GST_NTER"/>
    <property type="match status" value="1"/>
</dbReference>
<dbReference type="CDD" id="cd03057">
    <property type="entry name" value="GST_N_Beta"/>
    <property type="match status" value="1"/>
</dbReference>
<gene>
    <name evidence="3" type="ORF">CEW89_04300</name>
</gene>
<sequence length="213" mass="23629">MYTLYYYPANANAAPHMMLEEIGTAFELSLVDRKTEAQKSAAFLAINPNGRIPALSDGGLVIFEAAAIALYLADKHPGAHLAPAPGTPERARFYQWLIFLTNSLQEELMIWQYPERLTGSDTHAEAVIKAGSETRINTYLDVIEAHLAKDGPYFMGDRVSAADFYLTMLCRWARPMATPPRSYPSISRLLDLMTKRPSVQRAYAAEGIEDGIA</sequence>
<dbReference type="Gene3D" id="1.20.1050.10">
    <property type="match status" value="1"/>
</dbReference>
<dbReference type="InterPro" id="IPR036282">
    <property type="entry name" value="Glutathione-S-Trfase_C_sf"/>
</dbReference>
<dbReference type="KEGG" id="ceh:CEW89_04300"/>
<dbReference type="InterPro" id="IPR040079">
    <property type="entry name" value="Glutathione_S-Trfase"/>
</dbReference>
<evidence type="ECO:0000259" key="2">
    <source>
        <dbReference type="PROSITE" id="PS50405"/>
    </source>
</evidence>
<dbReference type="SFLD" id="SFLDG00358">
    <property type="entry name" value="Main_(cytGST)"/>
    <property type="match status" value="1"/>
</dbReference>
<dbReference type="GO" id="GO:0016740">
    <property type="term" value="F:transferase activity"/>
    <property type="evidence" value="ECO:0007669"/>
    <property type="project" value="UniProtKB-KW"/>
</dbReference>
<evidence type="ECO:0000259" key="1">
    <source>
        <dbReference type="PROSITE" id="PS50404"/>
    </source>
</evidence>
<organism evidence="3 4">
    <name type="scientific">Celeribacter ethanolicus</name>
    <dbReference type="NCBI Taxonomy" id="1758178"/>
    <lineage>
        <taxon>Bacteria</taxon>
        <taxon>Pseudomonadati</taxon>
        <taxon>Pseudomonadota</taxon>
        <taxon>Alphaproteobacteria</taxon>
        <taxon>Rhodobacterales</taxon>
        <taxon>Roseobacteraceae</taxon>
        <taxon>Celeribacter</taxon>
    </lineage>
</organism>
<dbReference type="CDD" id="cd03188">
    <property type="entry name" value="GST_C_Beta"/>
    <property type="match status" value="1"/>
</dbReference>
<dbReference type="Gene3D" id="3.40.30.10">
    <property type="entry name" value="Glutaredoxin"/>
    <property type="match status" value="1"/>
</dbReference>
<dbReference type="SUPFAM" id="SSF47616">
    <property type="entry name" value="GST C-terminal domain-like"/>
    <property type="match status" value="1"/>
</dbReference>
<feature type="domain" description="GST C-terminal" evidence="2">
    <location>
        <begin position="86"/>
        <end position="213"/>
    </location>
</feature>
<proteinExistence type="predicted"/>